<sequence>MTPPTGVREKPEVERLADRIAQAVEGCPDVASLAGGPVATYLAGRTVAGIAVRDAEVEVAVVVRYGRPLTEVAAEVRSAVEPLVPGLPVHVRIDDITLPGQEALTGEESAAPPAARADAATEETARPAKGEAHRPAGKADGPAGDEGGRSAQGEAGHAPGAGGGRRRAPPRSDRSETGEGERDG</sequence>
<evidence type="ECO:0000256" key="1">
    <source>
        <dbReference type="SAM" id="MobiDB-lite"/>
    </source>
</evidence>
<feature type="compositionally biased region" description="Basic and acidic residues" evidence="1">
    <location>
        <begin position="123"/>
        <end position="134"/>
    </location>
</feature>
<protein>
    <recommendedName>
        <fullName evidence="4">Asp23/Gls24 family envelope stress response protein</fullName>
    </recommendedName>
</protein>
<organism evidence="2 3">
    <name type="scientific">Sphaerisporangium rhizosphaerae</name>
    <dbReference type="NCBI Taxonomy" id="2269375"/>
    <lineage>
        <taxon>Bacteria</taxon>
        <taxon>Bacillati</taxon>
        <taxon>Actinomycetota</taxon>
        <taxon>Actinomycetes</taxon>
        <taxon>Streptosporangiales</taxon>
        <taxon>Streptosporangiaceae</taxon>
        <taxon>Sphaerisporangium</taxon>
    </lineage>
</organism>
<evidence type="ECO:0008006" key="4">
    <source>
        <dbReference type="Google" id="ProtNLM"/>
    </source>
</evidence>
<dbReference type="EMBL" id="JBHTCG010000002">
    <property type="protein sequence ID" value="MFC7381177.1"/>
    <property type="molecule type" value="Genomic_DNA"/>
</dbReference>
<name>A0ABW2NWN2_9ACTN</name>
<keyword evidence="3" id="KW-1185">Reference proteome</keyword>
<accession>A0ABW2NWN2</accession>
<comment type="caution">
    <text evidence="2">The sequence shown here is derived from an EMBL/GenBank/DDBJ whole genome shotgun (WGS) entry which is preliminary data.</text>
</comment>
<feature type="region of interest" description="Disordered" evidence="1">
    <location>
        <begin position="100"/>
        <end position="184"/>
    </location>
</feature>
<evidence type="ECO:0000313" key="3">
    <source>
        <dbReference type="Proteomes" id="UP001596496"/>
    </source>
</evidence>
<dbReference type="Proteomes" id="UP001596496">
    <property type="component" value="Unassembled WGS sequence"/>
</dbReference>
<evidence type="ECO:0000313" key="2">
    <source>
        <dbReference type="EMBL" id="MFC7381177.1"/>
    </source>
</evidence>
<proteinExistence type="predicted"/>
<gene>
    <name evidence="2" type="ORF">ACFQSB_03090</name>
</gene>
<feature type="compositionally biased region" description="Basic and acidic residues" evidence="1">
    <location>
        <begin position="170"/>
        <end position="184"/>
    </location>
</feature>
<reference evidence="3" key="1">
    <citation type="journal article" date="2019" name="Int. J. Syst. Evol. Microbiol.">
        <title>The Global Catalogue of Microorganisms (GCM) 10K type strain sequencing project: providing services to taxonomists for standard genome sequencing and annotation.</title>
        <authorList>
            <consortium name="The Broad Institute Genomics Platform"/>
            <consortium name="The Broad Institute Genome Sequencing Center for Infectious Disease"/>
            <person name="Wu L."/>
            <person name="Ma J."/>
        </authorList>
    </citation>
    <scope>NUCLEOTIDE SEQUENCE [LARGE SCALE GENOMIC DNA]</scope>
    <source>
        <strain evidence="3">CECT 7649</strain>
    </source>
</reference>
<dbReference type="RefSeq" id="WP_380824115.1">
    <property type="nucleotide sequence ID" value="NZ_JBHTCG010000002.1"/>
</dbReference>